<dbReference type="InterPro" id="IPR006218">
    <property type="entry name" value="DAHP1/KDSA"/>
</dbReference>
<dbReference type="NCBIfam" id="NF006421">
    <property type="entry name" value="PRK08673.1"/>
    <property type="match status" value="1"/>
</dbReference>
<dbReference type="SUPFAM" id="SSF51569">
    <property type="entry name" value="Aldolase"/>
    <property type="match status" value="1"/>
</dbReference>
<feature type="domain" description="DAHP synthetase I/KDSA" evidence="2">
    <location>
        <begin position="86"/>
        <end position="322"/>
    </location>
</feature>
<dbReference type="EMBL" id="FTOO01000001">
    <property type="protein sequence ID" value="SIS54558.1"/>
    <property type="molecule type" value="Genomic_DNA"/>
</dbReference>
<dbReference type="AlphaFoldDB" id="A0A1N7JZ08"/>
<evidence type="ECO:0000256" key="1">
    <source>
        <dbReference type="ARBA" id="ARBA00022679"/>
    </source>
</evidence>
<reference evidence="4" key="1">
    <citation type="submission" date="2017-01" db="EMBL/GenBank/DDBJ databases">
        <authorList>
            <person name="Varghese N."/>
            <person name="Submissions S."/>
        </authorList>
    </citation>
    <scope>NUCLEOTIDE SEQUENCE [LARGE SCALE GENOMIC DNA]</scope>
    <source>
        <strain evidence="4">DSM 16176</strain>
    </source>
</reference>
<dbReference type="NCBIfam" id="TIGR01361">
    <property type="entry name" value="DAHP_synth_Bsub"/>
    <property type="match status" value="1"/>
</dbReference>
<evidence type="ECO:0000313" key="3">
    <source>
        <dbReference type="EMBL" id="SIS54558.1"/>
    </source>
</evidence>
<dbReference type="STRING" id="252246.SAMN05421799_101255"/>
<organism evidence="3 4">
    <name type="scientific">Alicyclobacillus vulcanalis</name>
    <dbReference type="NCBI Taxonomy" id="252246"/>
    <lineage>
        <taxon>Bacteria</taxon>
        <taxon>Bacillati</taxon>
        <taxon>Bacillota</taxon>
        <taxon>Bacilli</taxon>
        <taxon>Bacillales</taxon>
        <taxon>Alicyclobacillaceae</taxon>
        <taxon>Alicyclobacillus</taxon>
    </lineage>
</organism>
<gene>
    <name evidence="3" type="ORF">SAMN05421799_101255</name>
</gene>
<name>A0A1N7JZ08_9BACL</name>
<proteinExistence type="predicted"/>
<dbReference type="InterPro" id="IPR052899">
    <property type="entry name" value="Class-I_DAHP_synthase"/>
</dbReference>
<evidence type="ECO:0000313" key="4">
    <source>
        <dbReference type="Proteomes" id="UP000186156"/>
    </source>
</evidence>
<dbReference type="Gene3D" id="3.20.20.70">
    <property type="entry name" value="Aldolase class I"/>
    <property type="match status" value="1"/>
</dbReference>
<dbReference type="InterPro" id="IPR006268">
    <property type="entry name" value="DAHP_syn_2"/>
</dbReference>
<accession>A0A1N7JZ08</accession>
<dbReference type="Proteomes" id="UP000186156">
    <property type="component" value="Unassembled WGS sequence"/>
</dbReference>
<keyword evidence="1" id="KW-0808">Transferase</keyword>
<dbReference type="OrthoDB" id="9780456at2"/>
<evidence type="ECO:0000259" key="2">
    <source>
        <dbReference type="Pfam" id="PF00793"/>
    </source>
</evidence>
<dbReference type="InterPro" id="IPR013785">
    <property type="entry name" value="Aldolase_TIM"/>
</dbReference>
<dbReference type="PANTHER" id="PTHR43018:SF1">
    <property type="entry name" value="PROTEIN AROA(G)"/>
    <property type="match status" value="1"/>
</dbReference>
<keyword evidence="4" id="KW-1185">Reference proteome</keyword>
<dbReference type="NCBIfam" id="NF009239">
    <property type="entry name" value="PRK12595.1"/>
    <property type="match status" value="1"/>
</dbReference>
<dbReference type="GO" id="GO:0016832">
    <property type="term" value="F:aldehyde-lyase activity"/>
    <property type="evidence" value="ECO:0007669"/>
    <property type="project" value="InterPro"/>
</dbReference>
<dbReference type="RefSeq" id="WP_076344250.1">
    <property type="nucleotide sequence ID" value="NZ_FTOO01000001.1"/>
</dbReference>
<dbReference type="GO" id="GO:0016740">
    <property type="term" value="F:transferase activity"/>
    <property type="evidence" value="ECO:0007669"/>
    <property type="project" value="UniProtKB-KW"/>
</dbReference>
<dbReference type="GO" id="GO:0009073">
    <property type="term" value="P:aromatic amino acid family biosynthetic process"/>
    <property type="evidence" value="ECO:0007669"/>
    <property type="project" value="InterPro"/>
</dbReference>
<sequence>MMVIRHGKLDLRREMEQAGLGDWVRFLYPAGVGVTVLAAKEAGLAERIERLASVTEVREVSRPYALASREYKPQDTVIDVRGHKLGAGGVTIMAGPCSVESLENIVDVAKAVKRLGGHVLRGGAFKPRSSPYSFQGHGEEGLKMMAAAREVTGLPIISEVMEPGLVDLVAEYVDILQIGARNMQNYPLLREAGRSGKPVLLKRGLSATIEEWLMAAEYILAQGNPNVILCERGIRTYETATRNTLDLNAVPVVKSLSHLPIIVDPSHGVGKRAFVRPMARAGVAAGADGVIVEIHPVPDKAMSDAAQTIDYEEFGRMVQEVNRVASALMASPEGASAREMVEV</sequence>
<dbReference type="PANTHER" id="PTHR43018">
    <property type="entry name" value="PHOSPHO-2-DEHYDRO-3-DEOXYHEPTONATE ALDOLASE"/>
    <property type="match status" value="1"/>
</dbReference>
<protein>
    <submittedName>
        <fullName evidence="3">3-deoxy-D-arabinoheptulosonate-7-phosphate synthase</fullName>
    </submittedName>
</protein>
<dbReference type="Pfam" id="PF00793">
    <property type="entry name" value="DAHP_synth_1"/>
    <property type="match status" value="1"/>
</dbReference>